<dbReference type="AlphaFoldDB" id="A0A6S7C1S7"/>
<keyword evidence="4" id="KW-1185">Reference proteome</keyword>
<dbReference type="InterPro" id="IPR008984">
    <property type="entry name" value="SMAD_FHA_dom_sf"/>
</dbReference>
<evidence type="ECO:0000313" key="3">
    <source>
        <dbReference type="EMBL" id="CAB3828346.1"/>
    </source>
</evidence>
<dbReference type="RefSeq" id="WP_175205462.1">
    <property type="nucleotide sequence ID" value="NZ_CADILG010000002.1"/>
</dbReference>
<dbReference type="Proteomes" id="UP000494117">
    <property type="component" value="Unassembled WGS sequence"/>
</dbReference>
<evidence type="ECO:0000259" key="2">
    <source>
        <dbReference type="Pfam" id="PF00498"/>
    </source>
</evidence>
<dbReference type="EMBL" id="CADILG010000002">
    <property type="protein sequence ID" value="CAB3828346.1"/>
    <property type="molecule type" value="Genomic_DNA"/>
</dbReference>
<feature type="compositionally biased region" description="Polar residues" evidence="1">
    <location>
        <begin position="194"/>
        <end position="203"/>
    </location>
</feature>
<evidence type="ECO:0000256" key="1">
    <source>
        <dbReference type="SAM" id="MobiDB-lite"/>
    </source>
</evidence>
<organism evidence="3 4">
    <name type="scientific">Achromobacter anxifer</name>
    <dbReference type="NCBI Taxonomy" id="1287737"/>
    <lineage>
        <taxon>Bacteria</taxon>
        <taxon>Pseudomonadati</taxon>
        <taxon>Pseudomonadota</taxon>
        <taxon>Betaproteobacteria</taxon>
        <taxon>Burkholderiales</taxon>
        <taxon>Alcaligenaceae</taxon>
        <taxon>Achromobacter</taxon>
    </lineage>
</organism>
<accession>A0A6S7C1S7</accession>
<sequence>MKLTVFQRAGDPAFEPIHAVFTAPGGTVGRSPENLLALPDPARAICRVQAAIRVNDADAAFIENLSDMSRVSVNGQPLARDQEVPLNPGDELQIGDYRLRSVADEPVAETAEGAAAGAAAAVVDDDIFSDLIGPGTLPVGSAPDVSTHPFDLDSAQARNPEDPLRQLPPGDGVVSRPPTDPLALFDAPGDGTPSIFSDGTPSTLPAHDPLAEHRAHPVDRALGGSRESADGRSAPDHLQEIGGFMRPAPVKPKPGDKDR</sequence>
<proteinExistence type="predicted"/>
<dbReference type="InterPro" id="IPR000253">
    <property type="entry name" value="FHA_dom"/>
</dbReference>
<dbReference type="SUPFAM" id="SSF49879">
    <property type="entry name" value="SMAD/FHA domain"/>
    <property type="match status" value="1"/>
</dbReference>
<gene>
    <name evidence="3" type="ORF">LMG26858_00563</name>
</gene>
<dbReference type="Gene3D" id="2.60.200.20">
    <property type="match status" value="1"/>
</dbReference>
<feature type="domain" description="FHA" evidence="2">
    <location>
        <begin position="27"/>
        <end position="95"/>
    </location>
</feature>
<protein>
    <recommendedName>
        <fullName evidence="2">FHA domain-containing protein</fullName>
    </recommendedName>
</protein>
<dbReference type="Pfam" id="PF00498">
    <property type="entry name" value="FHA"/>
    <property type="match status" value="1"/>
</dbReference>
<feature type="compositionally biased region" description="Basic and acidic residues" evidence="1">
    <location>
        <begin position="209"/>
        <end position="219"/>
    </location>
</feature>
<evidence type="ECO:0000313" key="4">
    <source>
        <dbReference type="Proteomes" id="UP000494117"/>
    </source>
</evidence>
<feature type="compositionally biased region" description="Basic and acidic residues" evidence="1">
    <location>
        <begin position="227"/>
        <end position="239"/>
    </location>
</feature>
<name>A0A6S7C1S7_9BURK</name>
<reference evidence="3 4" key="1">
    <citation type="submission" date="2020-04" db="EMBL/GenBank/DDBJ databases">
        <authorList>
            <person name="De Canck E."/>
        </authorList>
    </citation>
    <scope>NUCLEOTIDE SEQUENCE [LARGE SCALE GENOMIC DNA]</scope>
    <source>
        <strain evidence="3 4">LMG 26858</strain>
    </source>
</reference>
<feature type="region of interest" description="Disordered" evidence="1">
    <location>
        <begin position="139"/>
        <end position="259"/>
    </location>
</feature>
<dbReference type="CDD" id="cd00060">
    <property type="entry name" value="FHA"/>
    <property type="match status" value="1"/>
</dbReference>